<keyword evidence="4" id="KW-1185">Reference proteome</keyword>
<dbReference type="OrthoDB" id="8904808at2"/>
<protein>
    <recommendedName>
        <fullName evidence="5">DUF2304 domain-containing protein</fullName>
    </recommendedName>
</protein>
<feature type="transmembrane region" description="Helical" evidence="2">
    <location>
        <begin position="35"/>
        <end position="57"/>
    </location>
</feature>
<keyword evidence="2" id="KW-0472">Membrane</keyword>
<sequence>MKLVLIQVLLIAVVVAVAARLFRSGGARSQAVRRIGLLLFAAFAVFSILVPGVWNRIAHFVGVGRGTDMVLYALVVAFLSYVVTTYLRFRDFEVRYTRLARRLALDEAARDYPYGRRSSAKGAPAPDDDAPAGGHEDGEVLDEPGGRN</sequence>
<dbReference type="InterPro" id="IPR019277">
    <property type="entry name" value="DUF2304"/>
</dbReference>
<dbReference type="Pfam" id="PF10066">
    <property type="entry name" value="DUF2304"/>
    <property type="match status" value="1"/>
</dbReference>
<dbReference type="STRING" id="587636.SAMN05216199_3596"/>
<feature type="transmembrane region" description="Helical" evidence="2">
    <location>
        <begin position="69"/>
        <end position="89"/>
    </location>
</feature>
<feature type="transmembrane region" description="Helical" evidence="2">
    <location>
        <begin position="6"/>
        <end position="23"/>
    </location>
</feature>
<organism evidence="3 4">
    <name type="scientific">Pedococcus cremeus</name>
    <dbReference type="NCBI Taxonomy" id="587636"/>
    <lineage>
        <taxon>Bacteria</taxon>
        <taxon>Bacillati</taxon>
        <taxon>Actinomycetota</taxon>
        <taxon>Actinomycetes</taxon>
        <taxon>Micrococcales</taxon>
        <taxon>Intrasporangiaceae</taxon>
        <taxon>Pedococcus</taxon>
    </lineage>
</organism>
<dbReference type="EMBL" id="FOHB01000007">
    <property type="protein sequence ID" value="SES43260.1"/>
    <property type="molecule type" value="Genomic_DNA"/>
</dbReference>
<evidence type="ECO:0000256" key="2">
    <source>
        <dbReference type="SAM" id="Phobius"/>
    </source>
</evidence>
<accession>A0A1H9XAR6</accession>
<keyword evidence="2" id="KW-0812">Transmembrane</keyword>
<feature type="compositionally biased region" description="Basic and acidic residues" evidence="1">
    <location>
        <begin position="134"/>
        <end position="148"/>
    </location>
</feature>
<feature type="region of interest" description="Disordered" evidence="1">
    <location>
        <begin position="113"/>
        <end position="148"/>
    </location>
</feature>
<keyword evidence="2" id="KW-1133">Transmembrane helix</keyword>
<dbReference type="AlphaFoldDB" id="A0A1H9XAR6"/>
<gene>
    <name evidence="3" type="ORF">SAMN05216199_3596</name>
</gene>
<dbReference type="Proteomes" id="UP000199019">
    <property type="component" value="Unassembled WGS sequence"/>
</dbReference>
<proteinExistence type="predicted"/>
<dbReference type="RefSeq" id="WP_091761265.1">
    <property type="nucleotide sequence ID" value="NZ_FOHB01000007.1"/>
</dbReference>
<evidence type="ECO:0000256" key="1">
    <source>
        <dbReference type="SAM" id="MobiDB-lite"/>
    </source>
</evidence>
<evidence type="ECO:0000313" key="4">
    <source>
        <dbReference type="Proteomes" id="UP000199019"/>
    </source>
</evidence>
<evidence type="ECO:0008006" key="5">
    <source>
        <dbReference type="Google" id="ProtNLM"/>
    </source>
</evidence>
<name>A0A1H9XAR6_9MICO</name>
<reference evidence="4" key="1">
    <citation type="submission" date="2016-10" db="EMBL/GenBank/DDBJ databases">
        <authorList>
            <person name="Varghese N."/>
            <person name="Submissions S."/>
        </authorList>
    </citation>
    <scope>NUCLEOTIDE SEQUENCE [LARGE SCALE GENOMIC DNA]</scope>
    <source>
        <strain evidence="4">CGMCC 1.6963</strain>
    </source>
</reference>
<evidence type="ECO:0000313" key="3">
    <source>
        <dbReference type="EMBL" id="SES43260.1"/>
    </source>
</evidence>